<dbReference type="GO" id="GO:0006813">
    <property type="term" value="P:potassium ion transport"/>
    <property type="evidence" value="ECO:0007669"/>
    <property type="project" value="InterPro"/>
</dbReference>
<dbReference type="AlphaFoldDB" id="A0A919JY22"/>
<dbReference type="Gene3D" id="3.30.70.1450">
    <property type="entry name" value="Regulator of K+ conductance, C-terminal domain"/>
    <property type="match status" value="1"/>
</dbReference>
<dbReference type="InterPro" id="IPR058776">
    <property type="entry name" value="KhtT-like_N"/>
</dbReference>
<dbReference type="InterPro" id="IPR026278">
    <property type="entry name" value="KhtT"/>
</dbReference>
<feature type="domain" description="RCK C-terminal" evidence="1">
    <location>
        <begin position="75"/>
        <end position="159"/>
    </location>
</feature>
<proteinExistence type="predicted"/>
<name>A0A919JY22_9ACTN</name>
<dbReference type="GO" id="GO:0008324">
    <property type="term" value="F:monoatomic cation transmembrane transporter activity"/>
    <property type="evidence" value="ECO:0007669"/>
    <property type="project" value="InterPro"/>
</dbReference>
<dbReference type="InterPro" id="IPR036721">
    <property type="entry name" value="RCK_C_sf"/>
</dbReference>
<protein>
    <submittedName>
        <fullName evidence="2">Potassium transporter TrkA</fullName>
    </submittedName>
</protein>
<sequence length="167" mass="17517">MTIERIALPGVGVCHAITTGARQRLGVINRRHGRRDLVVYDQDDPERAACTVSLADHEAHQLADLLAGTVFVDHVRELELQTAGLTAVRIRIPAGSAADGHSLRDLQPGGFSGAAVVAVIRDGTLVPAPDHGFALRHDDIAVAVGDEYGIAVLTALIAGSRISAPGR</sequence>
<evidence type="ECO:0000313" key="2">
    <source>
        <dbReference type="EMBL" id="GIE95344.1"/>
    </source>
</evidence>
<comment type="caution">
    <text evidence="2">The sequence shown here is derived from an EMBL/GenBank/DDBJ whole genome shotgun (WGS) entry which is preliminary data.</text>
</comment>
<reference evidence="2" key="1">
    <citation type="submission" date="2021-01" db="EMBL/GenBank/DDBJ databases">
        <title>Whole genome shotgun sequence of Actinoplanes rishiriensis NBRC 108556.</title>
        <authorList>
            <person name="Komaki H."/>
            <person name="Tamura T."/>
        </authorList>
    </citation>
    <scope>NUCLEOTIDE SEQUENCE</scope>
    <source>
        <strain evidence="2">NBRC 108556</strain>
    </source>
</reference>
<accession>A0A919JY22</accession>
<keyword evidence="3" id="KW-1185">Reference proteome</keyword>
<dbReference type="Pfam" id="PF25991">
    <property type="entry name" value="KhtT_N"/>
    <property type="match status" value="1"/>
</dbReference>
<dbReference type="PROSITE" id="PS51202">
    <property type="entry name" value="RCK_C"/>
    <property type="match status" value="1"/>
</dbReference>
<organism evidence="2 3">
    <name type="scientific">Paractinoplanes rishiriensis</name>
    <dbReference type="NCBI Taxonomy" id="1050105"/>
    <lineage>
        <taxon>Bacteria</taxon>
        <taxon>Bacillati</taxon>
        <taxon>Actinomycetota</taxon>
        <taxon>Actinomycetes</taxon>
        <taxon>Micromonosporales</taxon>
        <taxon>Micromonosporaceae</taxon>
        <taxon>Paractinoplanes</taxon>
    </lineage>
</organism>
<evidence type="ECO:0000313" key="3">
    <source>
        <dbReference type="Proteomes" id="UP000636960"/>
    </source>
</evidence>
<dbReference type="EMBL" id="BOMV01000026">
    <property type="protein sequence ID" value="GIE95344.1"/>
    <property type="molecule type" value="Genomic_DNA"/>
</dbReference>
<dbReference type="SUPFAM" id="SSF116726">
    <property type="entry name" value="TrkA C-terminal domain-like"/>
    <property type="match status" value="1"/>
</dbReference>
<dbReference type="RefSeq" id="WP_203781637.1">
    <property type="nucleotide sequence ID" value="NZ_BOMV01000026.1"/>
</dbReference>
<gene>
    <name evidence="2" type="ORF">Ari01nite_28090</name>
</gene>
<dbReference type="PIRSF" id="PIRSF005028">
    <property type="entry name" value="KhtT"/>
    <property type="match status" value="1"/>
</dbReference>
<evidence type="ECO:0000259" key="1">
    <source>
        <dbReference type="PROSITE" id="PS51202"/>
    </source>
</evidence>
<dbReference type="Pfam" id="PF02080">
    <property type="entry name" value="TrkA_C"/>
    <property type="match status" value="1"/>
</dbReference>
<dbReference type="InterPro" id="IPR006037">
    <property type="entry name" value="RCK_C"/>
</dbReference>
<dbReference type="Proteomes" id="UP000636960">
    <property type="component" value="Unassembled WGS sequence"/>
</dbReference>